<dbReference type="Pfam" id="PF15919">
    <property type="entry name" value="HicB_lk_antitox"/>
    <property type="match status" value="1"/>
</dbReference>
<organism evidence="3">
    <name type="scientific">hydrothermal vent metagenome</name>
    <dbReference type="NCBI Taxonomy" id="652676"/>
    <lineage>
        <taxon>unclassified sequences</taxon>
        <taxon>metagenomes</taxon>
        <taxon>ecological metagenomes</taxon>
    </lineage>
</organism>
<sequence length="68" mass="7364">MKYLVIIEPGPNNFSAYVPDLPGCVSTGDTRKEAKSNIQEAISLHIDGMKQDGEPVPEPSSISEYVEA</sequence>
<dbReference type="InterPro" id="IPR035069">
    <property type="entry name" value="TTHA1013/TTHA0281-like"/>
</dbReference>
<gene>
    <name evidence="3" type="ORF">MNBD_NITROSPINAE03-1472</name>
</gene>
<dbReference type="GO" id="GO:0003677">
    <property type="term" value="F:DNA binding"/>
    <property type="evidence" value="ECO:0007669"/>
    <property type="project" value="UniProtKB-KW"/>
</dbReference>
<dbReference type="SUPFAM" id="SSF143100">
    <property type="entry name" value="TTHA1013/TTHA0281-like"/>
    <property type="match status" value="1"/>
</dbReference>
<dbReference type="InterPro" id="IPR051404">
    <property type="entry name" value="TA_system_antitoxin"/>
</dbReference>
<protein>
    <submittedName>
        <fullName evidence="3">DNA-binding protein, CopG family</fullName>
    </submittedName>
</protein>
<dbReference type="EMBL" id="UOGB01000246">
    <property type="protein sequence ID" value="VAX22630.1"/>
    <property type="molecule type" value="Genomic_DNA"/>
</dbReference>
<dbReference type="Gene3D" id="3.30.160.250">
    <property type="match status" value="1"/>
</dbReference>
<evidence type="ECO:0000256" key="1">
    <source>
        <dbReference type="SAM" id="MobiDB-lite"/>
    </source>
</evidence>
<proteinExistence type="predicted"/>
<reference evidence="3" key="1">
    <citation type="submission" date="2018-06" db="EMBL/GenBank/DDBJ databases">
        <authorList>
            <person name="Zhirakovskaya E."/>
        </authorList>
    </citation>
    <scope>NUCLEOTIDE SEQUENCE</scope>
</reference>
<name>A0A3B1CJ01_9ZZZZ</name>
<feature type="domain" description="HicB-like antitoxin of toxin-antitoxin system" evidence="2">
    <location>
        <begin position="3"/>
        <end position="67"/>
    </location>
</feature>
<dbReference type="AlphaFoldDB" id="A0A3B1CJ01"/>
<dbReference type="InterPro" id="IPR031807">
    <property type="entry name" value="HicB-like"/>
</dbReference>
<evidence type="ECO:0000313" key="3">
    <source>
        <dbReference type="EMBL" id="VAX22630.1"/>
    </source>
</evidence>
<accession>A0A3B1CJ01</accession>
<evidence type="ECO:0000259" key="2">
    <source>
        <dbReference type="Pfam" id="PF15919"/>
    </source>
</evidence>
<dbReference type="PANTHER" id="PTHR34504:SF2">
    <property type="entry name" value="UPF0150 PROTEIN SSL0259"/>
    <property type="match status" value="1"/>
</dbReference>
<feature type="region of interest" description="Disordered" evidence="1">
    <location>
        <begin position="49"/>
        <end position="68"/>
    </location>
</feature>
<dbReference type="PANTHER" id="PTHR34504">
    <property type="entry name" value="ANTITOXIN HICB"/>
    <property type="match status" value="1"/>
</dbReference>
<keyword evidence="3" id="KW-0238">DNA-binding</keyword>